<protein>
    <submittedName>
        <fullName evidence="1">Uncharacterized protein</fullName>
    </submittedName>
</protein>
<proteinExistence type="predicted"/>
<sequence length="95" mass="9970">MIEIEHRPPDSPYIERVWSSRGASAATRMHSIAYAEPGAGGLWEDRSAIVNDRVAQPAGAVVARLYVVGAADINVATAWAEKPTPPATAASTCAP</sequence>
<keyword evidence="2" id="KW-1185">Reference proteome</keyword>
<gene>
    <name evidence="1" type="ORF">A8926_1240</name>
</gene>
<accession>A0A2N3XST2</accession>
<dbReference type="AlphaFoldDB" id="A0A2N3XST2"/>
<dbReference type="Proteomes" id="UP000233786">
    <property type="component" value="Unassembled WGS sequence"/>
</dbReference>
<dbReference type="EMBL" id="PJNB01000001">
    <property type="protein sequence ID" value="PKW13692.1"/>
    <property type="molecule type" value="Genomic_DNA"/>
</dbReference>
<organism evidence="1 2">
    <name type="scientific">Saccharopolyspora spinosa</name>
    <dbReference type="NCBI Taxonomy" id="60894"/>
    <lineage>
        <taxon>Bacteria</taxon>
        <taxon>Bacillati</taxon>
        <taxon>Actinomycetota</taxon>
        <taxon>Actinomycetes</taxon>
        <taxon>Pseudonocardiales</taxon>
        <taxon>Pseudonocardiaceae</taxon>
        <taxon>Saccharopolyspora</taxon>
    </lineage>
</organism>
<evidence type="ECO:0000313" key="2">
    <source>
        <dbReference type="Proteomes" id="UP000233786"/>
    </source>
</evidence>
<name>A0A2N3XST2_SACSN</name>
<reference evidence="1" key="1">
    <citation type="submission" date="2017-12" db="EMBL/GenBank/DDBJ databases">
        <title>Sequencing the genomes of 1000 Actinobacteria strains.</title>
        <authorList>
            <person name="Klenk H.-P."/>
        </authorList>
    </citation>
    <scope>NUCLEOTIDE SEQUENCE [LARGE SCALE GENOMIC DNA]</scope>
    <source>
        <strain evidence="1">DSM 44228</strain>
    </source>
</reference>
<comment type="caution">
    <text evidence="1">The sequence shown here is derived from an EMBL/GenBank/DDBJ whole genome shotgun (WGS) entry which is preliminary data.</text>
</comment>
<dbReference type="RefSeq" id="WP_148272014.1">
    <property type="nucleotide sequence ID" value="NZ_CP061007.1"/>
</dbReference>
<evidence type="ECO:0000313" key="1">
    <source>
        <dbReference type="EMBL" id="PKW13692.1"/>
    </source>
</evidence>